<evidence type="ECO:0000313" key="3">
    <source>
        <dbReference type="Proteomes" id="UP001519460"/>
    </source>
</evidence>
<accession>A0ABD0LNG2</accession>
<gene>
    <name evidence="2" type="ORF">BaRGS_00007959</name>
</gene>
<feature type="compositionally biased region" description="Basic and acidic residues" evidence="1">
    <location>
        <begin position="150"/>
        <end position="164"/>
    </location>
</feature>
<feature type="compositionally biased region" description="Polar residues" evidence="1">
    <location>
        <begin position="1"/>
        <end position="13"/>
    </location>
</feature>
<evidence type="ECO:0000256" key="1">
    <source>
        <dbReference type="SAM" id="MobiDB-lite"/>
    </source>
</evidence>
<feature type="compositionally biased region" description="Acidic residues" evidence="1">
    <location>
        <begin position="165"/>
        <end position="175"/>
    </location>
</feature>
<protein>
    <submittedName>
        <fullName evidence="2">Uncharacterized protein</fullName>
    </submittedName>
</protein>
<feature type="region of interest" description="Disordered" evidence="1">
    <location>
        <begin position="200"/>
        <end position="228"/>
    </location>
</feature>
<reference evidence="2 3" key="1">
    <citation type="journal article" date="2023" name="Sci. Data">
        <title>Genome assembly of the Korean intertidal mud-creeper Batillaria attramentaria.</title>
        <authorList>
            <person name="Patra A.K."/>
            <person name="Ho P.T."/>
            <person name="Jun S."/>
            <person name="Lee S.J."/>
            <person name="Kim Y."/>
            <person name="Won Y.J."/>
        </authorList>
    </citation>
    <scope>NUCLEOTIDE SEQUENCE [LARGE SCALE GENOMIC DNA]</scope>
    <source>
        <strain evidence="2">Wonlab-2016</strain>
    </source>
</reference>
<comment type="caution">
    <text evidence="2">The sequence shown here is derived from an EMBL/GenBank/DDBJ whole genome shotgun (WGS) entry which is preliminary data.</text>
</comment>
<feature type="region of interest" description="Disordered" evidence="1">
    <location>
        <begin position="150"/>
        <end position="186"/>
    </location>
</feature>
<sequence length="228" mass="24822">MAGTNIWTTSGWMQSPEVHGHPDTKSAAPVQLAACLTELQISQLATCWSSVLKLFLAALVVGFTITAATPFGEESERIIEETDLVVNGDLVHEQRETDGSCRQVKNTATLSDGSSSISYEDFEAGLELVTISNDTGTCFVKEISQDKKDEAETCKNGRVQRSEDQPDQEEEDLVEGPEVSAEDLSPRLRALCEGRKIVRMVPANTTQQSDDTGSDVDGKRRFIILASP</sequence>
<evidence type="ECO:0000313" key="2">
    <source>
        <dbReference type="EMBL" id="KAK7500715.1"/>
    </source>
</evidence>
<dbReference type="AlphaFoldDB" id="A0ABD0LNG2"/>
<keyword evidence="3" id="KW-1185">Reference proteome</keyword>
<organism evidence="2 3">
    <name type="scientific">Batillaria attramentaria</name>
    <dbReference type="NCBI Taxonomy" id="370345"/>
    <lineage>
        <taxon>Eukaryota</taxon>
        <taxon>Metazoa</taxon>
        <taxon>Spiralia</taxon>
        <taxon>Lophotrochozoa</taxon>
        <taxon>Mollusca</taxon>
        <taxon>Gastropoda</taxon>
        <taxon>Caenogastropoda</taxon>
        <taxon>Sorbeoconcha</taxon>
        <taxon>Cerithioidea</taxon>
        <taxon>Batillariidae</taxon>
        <taxon>Batillaria</taxon>
    </lineage>
</organism>
<name>A0ABD0LNG2_9CAEN</name>
<proteinExistence type="predicted"/>
<feature type="region of interest" description="Disordered" evidence="1">
    <location>
        <begin position="1"/>
        <end position="24"/>
    </location>
</feature>
<dbReference type="EMBL" id="JACVVK020000035">
    <property type="protein sequence ID" value="KAK7500715.1"/>
    <property type="molecule type" value="Genomic_DNA"/>
</dbReference>
<dbReference type="Proteomes" id="UP001519460">
    <property type="component" value="Unassembled WGS sequence"/>
</dbReference>